<dbReference type="EMBL" id="OBEI01000001">
    <property type="protein sequence ID" value="SNZ02733.1"/>
    <property type="molecule type" value="Genomic_DNA"/>
</dbReference>
<dbReference type="PANTHER" id="PTHR30294">
    <property type="entry name" value="MEMBRANE COMPONENT OF ABC TRANSPORTER YHHJ-RELATED"/>
    <property type="match status" value="1"/>
</dbReference>
<dbReference type="RefSeq" id="WP_096999398.1">
    <property type="nucleotide sequence ID" value="NZ_OBEI01000001.1"/>
</dbReference>
<evidence type="ECO:0000256" key="7">
    <source>
        <dbReference type="ARBA" id="ARBA00023136"/>
    </source>
</evidence>
<feature type="transmembrane region" description="Helical" evidence="8">
    <location>
        <begin position="165"/>
        <end position="188"/>
    </location>
</feature>
<dbReference type="InterPro" id="IPR051449">
    <property type="entry name" value="ABC-2_transporter_component"/>
</dbReference>
<evidence type="ECO:0000256" key="3">
    <source>
        <dbReference type="ARBA" id="ARBA00022448"/>
    </source>
</evidence>
<protein>
    <submittedName>
        <fullName evidence="10">ABC-2 type transport system permease protein</fullName>
    </submittedName>
</protein>
<accession>A0A285N1D1</accession>
<sequence>MKAFLSIFIKEIITFLRNWGLVLVVLYSFTFDVYIAGEGFEVKPRNVSVGYVDYSGGVISQKILNHLHKPEFQEPIRFNSQEELSKAIFNREIIVGIVFDSDFEEKLYKEGRAEINVLLDSTAAAQAYVTLSYLQNIVLRLSDIKFPVELKTHKLFNQNADTRKFISFSEFLSVITLLGVILSAVVFVREKEQGTWDIMLLMPVDSKLIILAKSLSQILINILGAIICVGIVLFNIFDVPINGNFWVFMLFTFVYLFAVSGIGLFIASVAKDMLQVAQLSVIIMMPMIFLSGAWTPIYSMHPVIQYLSYLSPLRYYIEGSLSIFFRGISSIDLIPYFSALAILSLALYIFGFKKIGKLF</sequence>
<evidence type="ECO:0000256" key="8">
    <source>
        <dbReference type="SAM" id="Phobius"/>
    </source>
</evidence>
<evidence type="ECO:0000256" key="6">
    <source>
        <dbReference type="ARBA" id="ARBA00022989"/>
    </source>
</evidence>
<dbReference type="PROSITE" id="PS51012">
    <property type="entry name" value="ABC_TM2"/>
    <property type="match status" value="1"/>
</dbReference>
<reference evidence="11" key="1">
    <citation type="submission" date="2017-09" db="EMBL/GenBank/DDBJ databases">
        <authorList>
            <person name="Varghese N."/>
            <person name="Submissions S."/>
        </authorList>
    </citation>
    <scope>NUCLEOTIDE SEQUENCE [LARGE SCALE GENOMIC DNA]</scope>
    <source>
        <strain evidence="11">DSM 15103</strain>
    </source>
</reference>
<dbReference type="Gene3D" id="3.40.1710.10">
    <property type="entry name" value="abc type-2 transporter like domain"/>
    <property type="match status" value="1"/>
</dbReference>
<dbReference type="Proteomes" id="UP000219036">
    <property type="component" value="Unassembled WGS sequence"/>
</dbReference>
<feature type="transmembrane region" description="Helical" evidence="8">
    <location>
        <begin position="12"/>
        <end position="36"/>
    </location>
</feature>
<evidence type="ECO:0000313" key="10">
    <source>
        <dbReference type="EMBL" id="SNZ02733.1"/>
    </source>
</evidence>
<organism evidence="10 11">
    <name type="scientific">Persephonella hydrogeniphila</name>
    <dbReference type="NCBI Taxonomy" id="198703"/>
    <lineage>
        <taxon>Bacteria</taxon>
        <taxon>Pseudomonadati</taxon>
        <taxon>Aquificota</taxon>
        <taxon>Aquificia</taxon>
        <taxon>Aquificales</taxon>
        <taxon>Hydrogenothermaceae</taxon>
        <taxon>Persephonella</taxon>
    </lineage>
</organism>
<keyword evidence="6 8" id="KW-1133">Transmembrane helix</keyword>
<dbReference type="OrthoDB" id="9808686at2"/>
<dbReference type="GO" id="GO:0005886">
    <property type="term" value="C:plasma membrane"/>
    <property type="evidence" value="ECO:0007669"/>
    <property type="project" value="UniProtKB-SubCell"/>
</dbReference>
<evidence type="ECO:0000259" key="9">
    <source>
        <dbReference type="PROSITE" id="PS51012"/>
    </source>
</evidence>
<feature type="transmembrane region" description="Helical" evidence="8">
    <location>
        <begin position="208"/>
        <end position="233"/>
    </location>
</feature>
<dbReference type="GO" id="GO:0140359">
    <property type="term" value="F:ABC-type transporter activity"/>
    <property type="evidence" value="ECO:0007669"/>
    <property type="project" value="InterPro"/>
</dbReference>
<keyword evidence="3" id="KW-0813">Transport</keyword>
<dbReference type="PANTHER" id="PTHR30294:SF47">
    <property type="entry name" value="INNER MEMBRANE TRANSPORT PERMEASE YHHJ"/>
    <property type="match status" value="1"/>
</dbReference>
<feature type="transmembrane region" description="Helical" evidence="8">
    <location>
        <begin position="333"/>
        <end position="352"/>
    </location>
</feature>
<comment type="similarity">
    <text evidence="2">Belongs to the ABC-2 integral membrane protein family.</text>
</comment>
<dbReference type="Pfam" id="PF12698">
    <property type="entry name" value="ABC2_membrane_3"/>
    <property type="match status" value="1"/>
</dbReference>
<dbReference type="AlphaFoldDB" id="A0A285N1D1"/>
<keyword evidence="7 8" id="KW-0472">Membrane</keyword>
<keyword evidence="5 8" id="KW-0812">Transmembrane</keyword>
<evidence type="ECO:0000256" key="2">
    <source>
        <dbReference type="ARBA" id="ARBA00007783"/>
    </source>
</evidence>
<keyword evidence="11" id="KW-1185">Reference proteome</keyword>
<evidence type="ECO:0000256" key="5">
    <source>
        <dbReference type="ARBA" id="ARBA00022692"/>
    </source>
</evidence>
<comment type="subcellular location">
    <subcellularLocation>
        <location evidence="1">Cell membrane</location>
        <topology evidence="1">Multi-pass membrane protein</topology>
    </subcellularLocation>
</comment>
<keyword evidence="4" id="KW-1003">Cell membrane</keyword>
<evidence type="ECO:0000256" key="4">
    <source>
        <dbReference type="ARBA" id="ARBA00022475"/>
    </source>
</evidence>
<feature type="transmembrane region" description="Helical" evidence="8">
    <location>
        <begin position="245"/>
        <end position="267"/>
    </location>
</feature>
<feature type="domain" description="ABC transmembrane type-2" evidence="9">
    <location>
        <begin position="131"/>
        <end position="358"/>
    </location>
</feature>
<dbReference type="InterPro" id="IPR047817">
    <property type="entry name" value="ABC2_TM_bact-type"/>
</dbReference>
<evidence type="ECO:0000256" key="1">
    <source>
        <dbReference type="ARBA" id="ARBA00004651"/>
    </source>
</evidence>
<dbReference type="InterPro" id="IPR013525">
    <property type="entry name" value="ABC2_TM"/>
</dbReference>
<feature type="transmembrane region" description="Helical" evidence="8">
    <location>
        <begin position="279"/>
        <end position="298"/>
    </location>
</feature>
<proteinExistence type="inferred from homology"/>
<name>A0A285N1D1_9AQUI</name>
<evidence type="ECO:0000313" key="11">
    <source>
        <dbReference type="Proteomes" id="UP000219036"/>
    </source>
</evidence>
<gene>
    <name evidence="10" type="ORF">SAMN06265182_0196</name>
</gene>